<dbReference type="RefSeq" id="WP_289165090.1">
    <property type="nucleotide sequence ID" value="NZ_JASZZN010000015.1"/>
</dbReference>
<comment type="caution">
    <text evidence="4">The sequence shown here is derived from an EMBL/GenBank/DDBJ whole genome shotgun (WGS) entry which is preliminary data.</text>
</comment>
<dbReference type="PROSITE" id="PS50106">
    <property type="entry name" value="PDZ"/>
    <property type="match status" value="1"/>
</dbReference>
<evidence type="ECO:0000256" key="1">
    <source>
        <dbReference type="SAM" id="Coils"/>
    </source>
</evidence>
<keyword evidence="5" id="KW-1185">Reference proteome</keyword>
<keyword evidence="1" id="KW-0175">Coiled coil</keyword>
<keyword evidence="2" id="KW-0732">Signal</keyword>
<dbReference type="PANTHER" id="PTHR12147:SF26">
    <property type="entry name" value="PEPTIDASE M28 DOMAIN-CONTAINING PROTEIN"/>
    <property type="match status" value="1"/>
</dbReference>
<evidence type="ECO:0000259" key="3">
    <source>
        <dbReference type="PROSITE" id="PS50106"/>
    </source>
</evidence>
<protein>
    <submittedName>
        <fullName evidence="4">M28 family peptidase</fullName>
    </submittedName>
</protein>
<feature type="domain" description="PDZ" evidence="3">
    <location>
        <begin position="584"/>
        <end position="640"/>
    </location>
</feature>
<dbReference type="Pfam" id="PF13180">
    <property type="entry name" value="PDZ_2"/>
    <property type="match status" value="1"/>
</dbReference>
<dbReference type="InterPro" id="IPR036034">
    <property type="entry name" value="PDZ_sf"/>
</dbReference>
<dbReference type="SUPFAM" id="SSF50156">
    <property type="entry name" value="PDZ domain-like"/>
    <property type="match status" value="1"/>
</dbReference>
<dbReference type="InterPro" id="IPR003137">
    <property type="entry name" value="PA_domain"/>
</dbReference>
<dbReference type="InterPro" id="IPR001478">
    <property type="entry name" value="PDZ"/>
</dbReference>
<dbReference type="Gene3D" id="3.40.630.10">
    <property type="entry name" value="Zn peptidases"/>
    <property type="match status" value="1"/>
</dbReference>
<dbReference type="Pfam" id="PF02225">
    <property type="entry name" value="PA"/>
    <property type="match status" value="1"/>
</dbReference>
<feature type="coiled-coil region" evidence="1">
    <location>
        <begin position="225"/>
        <end position="284"/>
    </location>
</feature>
<evidence type="ECO:0000313" key="4">
    <source>
        <dbReference type="EMBL" id="MDM4017592.1"/>
    </source>
</evidence>
<evidence type="ECO:0000313" key="5">
    <source>
        <dbReference type="Proteomes" id="UP001239462"/>
    </source>
</evidence>
<dbReference type="SMART" id="SM00228">
    <property type="entry name" value="PDZ"/>
    <property type="match status" value="1"/>
</dbReference>
<dbReference type="InterPro" id="IPR046450">
    <property type="entry name" value="PA_dom_sf"/>
</dbReference>
<dbReference type="Proteomes" id="UP001239462">
    <property type="component" value="Unassembled WGS sequence"/>
</dbReference>
<accession>A0ABT7PM48</accession>
<dbReference type="InterPro" id="IPR045175">
    <property type="entry name" value="M28_fam"/>
</dbReference>
<dbReference type="Gene3D" id="2.30.42.10">
    <property type="match status" value="1"/>
</dbReference>
<dbReference type="InterPro" id="IPR007484">
    <property type="entry name" value="Peptidase_M28"/>
</dbReference>
<proteinExistence type="predicted"/>
<dbReference type="EMBL" id="JASZZN010000015">
    <property type="protein sequence ID" value="MDM4017592.1"/>
    <property type="molecule type" value="Genomic_DNA"/>
</dbReference>
<dbReference type="SUPFAM" id="SSF53187">
    <property type="entry name" value="Zn-dependent exopeptidases"/>
    <property type="match status" value="1"/>
</dbReference>
<sequence length="677" mass="73891">MINTAARACVFVLSFVLPGSAAIVLAQESLATLADRSTVELIRQDIEYLASDDLRGRSVTDDTIDLARDYIHRRMESLGLDMSLAQGDGLQPLQIEVGSAIKTIESNFIELKLPGQAIRKVVYGDGFSPLSIGRDSASAKGRLVFAGYGITSEEPAYDDYAGIDVENAIVLILRKEPGANDPESPFDGQRNTRNAYFAVKVQNAIEHGAAAVLIVNDPDSVQEAVKDEQRRIGLEEQRLAELEALLTKLPAEAKRNIAATNESIQRTRDSIEAIRRDVENAKRGVLDLPDAGTQTRQSEVIPVGSIARDLVDELIRSAGKDSLEAIESKINATYQPQSFVISNDGTTVSVDMKPAKVSSDNVIGQIRGKGSLSDQTVVIGGHYDHVGMGGFGSLAPGTIAVHNGADDNASGTAAMLACAKRLVERLSRVDNHRNVVFIAFTGEERGLLGSQYYVEHPVYPIEQTVAMINFDMVGRIRDNELTVYGTGSASEFEGLVDEANQDFSFDLYKVASGYGPSDHQSFYRAGVPVLFFFTGLHNDYHRPSDDFDKIDFGDLGRITDMVSNVAFRLAAMPRRPVYAETDPRIQIRRQMTAYLGVRISQRSGSVEIVEITSEGPAAKAGLQVGDQIQTVGRREIRTTSDLLSWVRNHSPGDEFTIRLVRDGNSMTLSGKLEKRSE</sequence>
<gene>
    <name evidence="4" type="ORF">QTN89_19240</name>
</gene>
<dbReference type="SUPFAM" id="SSF52025">
    <property type="entry name" value="PA domain"/>
    <property type="match status" value="1"/>
</dbReference>
<name>A0ABT7PM48_9BACT</name>
<organism evidence="4 5">
    <name type="scientific">Roseiconus lacunae</name>
    <dbReference type="NCBI Taxonomy" id="2605694"/>
    <lineage>
        <taxon>Bacteria</taxon>
        <taxon>Pseudomonadati</taxon>
        <taxon>Planctomycetota</taxon>
        <taxon>Planctomycetia</taxon>
        <taxon>Pirellulales</taxon>
        <taxon>Pirellulaceae</taxon>
        <taxon>Roseiconus</taxon>
    </lineage>
</organism>
<reference evidence="4 5" key="1">
    <citation type="submission" date="2023-06" db="EMBL/GenBank/DDBJ databases">
        <title>Roseiconus lacunae JC819 isolated from Gulf of Mannar region, Tamil Nadu.</title>
        <authorList>
            <person name="Pk S."/>
            <person name="Ch S."/>
            <person name="Ch V.R."/>
        </authorList>
    </citation>
    <scope>NUCLEOTIDE SEQUENCE [LARGE SCALE GENOMIC DNA]</scope>
    <source>
        <strain evidence="4 5">JC819</strain>
    </source>
</reference>
<dbReference type="Pfam" id="PF04389">
    <property type="entry name" value="Peptidase_M28"/>
    <property type="match status" value="1"/>
</dbReference>
<dbReference type="PANTHER" id="PTHR12147">
    <property type="entry name" value="METALLOPEPTIDASE M28 FAMILY MEMBER"/>
    <property type="match status" value="1"/>
</dbReference>
<feature type="signal peptide" evidence="2">
    <location>
        <begin position="1"/>
        <end position="21"/>
    </location>
</feature>
<evidence type="ECO:0000256" key="2">
    <source>
        <dbReference type="SAM" id="SignalP"/>
    </source>
</evidence>
<feature type="chain" id="PRO_5046705444" evidence="2">
    <location>
        <begin position="22"/>
        <end position="677"/>
    </location>
</feature>
<dbReference type="Gene3D" id="3.50.30.30">
    <property type="match status" value="1"/>
</dbReference>